<evidence type="ECO:0000313" key="1">
    <source>
        <dbReference type="EMBL" id="TKW21727.1"/>
    </source>
</evidence>
<dbReference type="Proteomes" id="UP000298652">
    <property type="component" value="Chromosome 4"/>
</dbReference>
<gene>
    <name evidence="1" type="ORF">SEVIR_4G139800v2</name>
</gene>
<keyword evidence="2" id="KW-1185">Reference proteome</keyword>
<proteinExistence type="predicted"/>
<dbReference type="AlphaFoldDB" id="A0A4U6VCM1"/>
<dbReference type="EMBL" id="CM016555">
    <property type="protein sequence ID" value="TKW21727.1"/>
    <property type="molecule type" value="Genomic_DNA"/>
</dbReference>
<evidence type="ECO:0000313" key="2">
    <source>
        <dbReference type="Proteomes" id="UP000298652"/>
    </source>
</evidence>
<organism evidence="1 2">
    <name type="scientific">Setaria viridis</name>
    <name type="common">Green bristlegrass</name>
    <name type="synonym">Setaria italica subsp. viridis</name>
    <dbReference type="NCBI Taxonomy" id="4556"/>
    <lineage>
        <taxon>Eukaryota</taxon>
        <taxon>Viridiplantae</taxon>
        <taxon>Streptophyta</taxon>
        <taxon>Embryophyta</taxon>
        <taxon>Tracheophyta</taxon>
        <taxon>Spermatophyta</taxon>
        <taxon>Magnoliopsida</taxon>
        <taxon>Liliopsida</taxon>
        <taxon>Poales</taxon>
        <taxon>Poaceae</taxon>
        <taxon>PACMAD clade</taxon>
        <taxon>Panicoideae</taxon>
        <taxon>Panicodae</taxon>
        <taxon>Paniceae</taxon>
        <taxon>Cenchrinae</taxon>
        <taxon>Setaria</taxon>
    </lineage>
</organism>
<reference evidence="1" key="1">
    <citation type="submission" date="2019-03" db="EMBL/GenBank/DDBJ databases">
        <title>WGS assembly of Setaria viridis.</title>
        <authorList>
            <person name="Huang P."/>
            <person name="Jenkins J."/>
            <person name="Grimwood J."/>
            <person name="Barry K."/>
            <person name="Healey A."/>
            <person name="Mamidi S."/>
            <person name="Sreedasyam A."/>
            <person name="Shu S."/>
            <person name="Feldman M."/>
            <person name="Wu J."/>
            <person name="Yu Y."/>
            <person name="Chen C."/>
            <person name="Johnson J."/>
            <person name="Rokhsar D."/>
            <person name="Baxter I."/>
            <person name="Schmutz J."/>
            <person name="Brutnell T."/>
            <person name="Kellogg E."/>
        </authorList>
    </citation>
    <scope>NUCLEOTIDE SEQUENCE [LARGE SCALE GENOMIC DNA]</scope>
</reference>
<dbReference type="Gramene" id="TKW21727">
    <property type="protein sequence ID" value="TKW21727"/>
    <property type="gene ID" value="SEVIR_4G139800v2"/>
</dbReference>
<protein>
    <submittedName>
        <fullName evidence="1">Uncharacterized protein</fullName>
    </submittedName>
</protein>
<accession>A0A4U6VCM1</accession>
<name>A0A4U6VCM1_SETVI</name>
<sequence>MCKPILEVETTLYTAGVARRTRTPLPELHRRRLGRRLLHGPLGRFFASLLLWNACAHAGSRRAASPAFIASRHTAQSLTGAPAAGGSYGNAGATGVMTVGESPPRLSRASSSSLAARAANVPDAQESTKRSAQYMASATHRYRTNAARMTRRSSTGYDASTSALRCAAMASPKTCCAPRVLLRRRRHRWDSGCTCWVSR</sequence>